<dbReference type="GO" id="GO:0006006">
    <property type="term" value="P:glucose metabolic process"/>
    <property type="evidence" value="ECO:0007669"/>
    <property type="project" value="UniProtKB-KW"/>
</dbReference>
<dbReference type="KEGG" id="bgh:BDBG_05838"/>
<organism evidence="10 11">
    <name type="scientific">Blastomyces gilchristii (strain SLH14081)</name>
    <name type="common">Blastomyces dermatitidis</name>
    <dbReference type="NCBI Taxonomy" id="559298"/>
    <lineage>
        <taxon>Eukaryota</taxon>
        <taxon>Fungi</taxon>
        <taxon>Dikarya</taxon>
        <taxon>Ascomycota</taxon>
        <taxon>Pezizomycotina</taxon>
        <taxon>Eurotiomycetes</taxon>
        <taxon>Eurotiomycetidae</taxon>
        <taxon>Onygenales</taxon>
        <taxon>Ajellomycetaceae</taxon>
        <taxon>Blastomyces</taxon>
    </lineage>
</organism>
<feature type="domain" description="Trehalose synthase N-terminal" evidence="9">
    <location>
        <begin position="274"/>
        <end position="435"/>
    </location>
</feature>
<evidence type="ECO:0000256" key="6">
    <source>
        <dbReference type="ARBA" id="ARBA00023277"/>
    </source>
</evidence>
<evidence type="ECO:0000256" key="1">
    <source>
        <dbReference type="ARBA" id="ARBA00009481"/>
    </source>
</evidence>
<evidence type="ECO:0000256" key="3">
    <source>
        <dbReference type="ARBA" id="ARBA00022526"/>
    </source>
</evidence>
<evidence type="ECO:0000313" key="11">
    <source>
        <dbReference type="Proteomes" id="UP000002038"/>
    </source>
</evidence>
<evidence type="ECO:0000256" key="7">
    <source>
        <dbReference type="SAM" id="MobiDB-lite"/>
    </source>
</evidence>
<dbReference type="SUPFAM" id="SSF53756">
    <property type="entry name" value="UDP-Glycosyltransferase/glycogen phosphorylase"/>
    <property type="match status" value="1"/>
</dbReference>
<reference evidence="11" key="1">
    <citation type="journal article" date="2015" name="PLoS Genet.">
        <title>The dynamic genome and transcriptome of the human fungal pathogen Blastomyces and close relative Emmonsia.</title>
        <authorList>
            <person name="Munoz J.F."/>
            <person name="Gauthier G.M."/>
            <person name="Desjardins C.A."/>
            <person name="Gallo J.E."/>
            <person name="Holder J."/>
            <person name="Sullivan T.D."/>
            <person name="Marty A.J."/>
            <person name="Carmen J.C."/>
            <person name="Chen Z."/>
            <person name="Ding L."/>
            <person name="Gujja S."/>
            <person name="Magrini V."/>
            <person name="Misas E."/>
            <person name="Mitreva M."/>
            <person name="Priest M."/>
            <person name="Saif S."/>
            <person name="Whiston E.A."/>
            <person name="Young S."/>
            <person name="Zeng Q."/>
            <person name="Goldman W.E."/>
            <person name="Mardis E.R."/>
            <person name="Taylor J.W."/>
            <person name="McEwen J.G."/>
            <person name="Clay O.K."/>
            <person name="Klein B.S."/>
            <person name="Cuomo C.A."/>
        </authorList>
    </citation>
    <scope>NUCLEOTIDE SEQUENCE [LARGE SCALE GENOMIC DNA]</scope>
    <source>
        <strain evidence="11">SLH14081</strain>
    </source>
</reference>
<dbReference type="OrthoDB" id="937291at2759"/>
<dbReference type="GO" id="GO:0016757">
    <property type="term" value="F:glycosyltransferase activity"/>
    <property type="evidence" value="ECO:0007669"/>
    <property type="project" value="UniProtKB-KW"/>
</dbReference>
<dbReference type="EMBL" id="GG657459">
    <property type="protein sequence ID" value="OAT10166.1"/>
    <property type="molecule type" value="Genomic_DNA"/>
</dbReference>
<sequence length="752" mass="84734">MFLKKNLTEEGSLPEHHSNSHRNHKHGEGRHTPHLRPYVDMVISAFQDRRFQRRTSVYQKRDLQDRVAKKKWTGPPSETIYGGISVRSSENNDIIIALAIRDTTYFLDFSEHHFPVDESFHPTADIITDFVIHELRKYEREHLEKFIGIALPHELAERCPHLCPRLWGELDIVPLVLHGKGVHSVGWINREYWNTKTLDEQAESVARKCITFFGPSKAPLLQVGYRGGVEVDCGFHAVLANLSDYELTVGSRTWNSVLKYADDLKKRKVKVAFFSATPQGGGVALMRHALVRFAEMLGVDFKWYVPRPRPAVFRITKTNHNIFQGVSKPDERLTEENKAALTDWIVGNAKRYWFGKGGPLSAPCEGGADVIVIDDPQMPGLIPLIKEVTPMRPVIYRSHIQVRSDLIADPTTPQAEAWNYFWDSIKCADLFISHPVSSFVPHMVPRETVGYLPASTDWLDGLNKTMDDFDIGYYGRIFNAKCREIGMTTIDYPDDEYIVQIARFDPSKGIFDLLDAYEKFRILFGENRPKEEKPPKLLICGHGSVDDPDGVVIYDAVIEHIDNNLAHLKSSICVMHIPPSDQILNALLSKARVALQLSTREGFEVKVSEALHKGKPVIATLAGGIPLQVQDGKNGFLVEVGDSDAVAHHLYNLWTDDELYYRLSSWAADSVSDEVSTVGNALSWLYLASEVSKGKTVAPNGKWINDMAREEAKEPYGRHENRLKRTLGDNQGIGVGVGGFSLHRGRSRDLGK</sequence>
<name>A0A179UPZ4_BLAGS</name>
<feature type="compositionally biased region" description="Basic residues" evidence="7">
    <location>
        <begin position="19"/>
        <end position="34"/>
    </location>
</feature>
<evidence type="ECO:0000256" key="4">
    <source>
        <dbReference type="ARBA" id="ARBA00022676"/>
    </source>
</evidence>
<evidence type="ECO:0000313" key="10">
    <source>
        <dbReference type="EMBL" id="OAT10166.1"/>
    </source>
</evidence>
<dbReference type="Pfam" id="PF21269">
    <property type="entry name" value="TreT_GT1"/>
    <property type="match status" value="1"/>
</dbReference>
<evidence type="ECO:0000256" key="2">
    <source>
        <dbReference type="ARBA" id="ARBA00011738"/>
    </source>
</evidence>
<evidence type="ECO:0000256" key="5">
    <source>
        <dbReference type="ARBA" id="ARBA00022679"/>
    </source>
</evidence>
<dbReference type="Pfam" id="PF00534">
    <property type="entry name" value="Glycos_transf_1"/>
    <property type="match status" value="1"/>
</dbReference>
<comment type="similarity">
    <text evidence="1">Belongs to the glycosyltransferase group 1 family. Glycosyltransferase 4 subfamily.</text>
</comment>
<dbReference type="STRING" id="559298.A0A179UPZ4"/>
<dbReference type="Gene3D" id="3.40.50.2000">
    <property type="entry name" value="Glycogen Phosphorylase B"/>
    <property type="match status" value="2"/>
</dbReference>
<evidence type="ECO:0000259" key="8">
    <source>
        <dbReference type="Pfam" id="PF00534"/>
    </source>
</evidence>
<proteinExistence type="inferred from homology"/>
<keyword evidence="3" id="KW-0313">Glucose metabolism</keyword>
<dbReference type="InterPro" id="IPR052078">
    <property type="entry name" value="Trehalose_Metab_GTase"/>
</dbReference>
<feature type="domain" description="Glycosyl transferase family 1" evidence="8">
    <location>
        <begin position="493"/>
        <end position="664"/>
    </location>
</feature>
<protein>
    <submittedName>
        <fullName evidence="10">Trehalose synthase</fullName>
    </submittedName>
</protein>
<dbReference type="VEuPathDB" id="FungiDB:BDBG_05838"/>
<accession>A0A179UPZ4</accession>
<comment type="subunit">
    <text evidence="2">Homodimer.</text>
</comment>
<keyword evidence="4" id="KW-0328">Glycosyltransferase</keyword>
<keyword evidence="5" id="KW-0808">Transferase</keyword>
<dbReference type="PANTHER" id="PTHR47779">
    <property type="entry name" value="SYNTHASE (CCG-9), PUTATIVE (AFU_ORTHOLOGUE AFUA_3G12100)-RELATED"/>
    <property type="match status" value="1"/>
</dbReference>
<keyword evidence="11" id="KW-1185">Reference proteome</keyword>
<dbReference type="GeneID" id="8503579"/>
<keyword evidence="6" id="KW-0119">Carbohydrate metabolism</keyword>
<dbReference type="RefSeq" id="XP_002623664.1">
    <property type="nucleotide sequence ID" value="XM_002623618.2"/>
</dbReference>
<dbReference type="AlphaFoldDB" id="A0A179UPZ4"/>
<feature type="region of interest" description="Disordered" evidence="7">
    <location>
        <begin position="1"/>
        <end position="34"/>
    </location>
</feature>
<dbReference type="InterPro" id="IPR001296">
    <property type="entry name" value="Glyco_trans_1"/>
</dbReference>
<gene>
    <name evidence="10" type="ORF">BDBG_05838</name>
</gene>
<evidence type="ECO:0000259" key="9">
    <source>
        <dbReference type="Pfam" id="PF21269"/>
    </source>
</evidence>
<dbReference type="PANTHER" id="PTHR47779:SF1">
    <property type="entry name" value="SYNTHASE (CCG-9), PUTATIVE (AFU_ORTHOLOGUE AFUA_3G12100)-RELATED"/>
    <property type="match status" value="1"/>
</dbReference>
<dbReference type="Proteomes" id="UP000002038">
    <property type="component" value="Unassembled WGS sequence"/>
</dbReference>
<dbReference type="InterPro" id="IPR049438">
    <property type="entry name" value="TreT_GT1"/>
</dbReference>